<gene>
    <name evidence="2" type="ORF">A4G23_04939</name>
</gene>
<accession>A0A1D8G9B1</accession>
<dbReference type="EMBL" id="CP017316">
    <property type="protein sequence ID" value="AOT62047.1"/>
    <property type="molecule type" value="Genomic_DNA"/>
</dbReference>
<name>A0A1D8G9B1_9ACTN</name>
<dbReference type="AlphaFoldDB" id="A0A1D8G9B1"/>
<dbReference type="KEGG" id="srn:A4G23_04939"/>
<feature type="compositionally biased region" description="Pro residues" evidence="1">
    <location>
        <begin position="106"/>
        <end position="127"/>
    </location>
</feature>
<feature type="compositionally biased region" description="Low complexity" evidence="1">
    <location>
        <begin position="78"/>
        <end position="87"/>
    </location>
</feature>
<feature type="compositionally biased region" description="Basic and acidic residues" evidence="1">
    <location>
        <begin position="67"/>
        <end position="77"/>
    </location>
</feature>
<feature type="region of interest" description="Disordered" evidence="1">
    <location>
        <begin position="33"/>
        <end position="134"/>
    </location>
</feature>
<proteinExistence type="predicted"/>
<evidence type="ECO:0000313" key="3">
    <source>
        <dbReference type="Proteomes" id="UP000095349"/>
    </source>
</evidence>
<evidence type="ECO:0000256" key="1">
    <source>
        <dbReference type="SAM" id="MobiDB-lite"/>
    </source>
</evidence>
<protein>
    <submittedName>
        <fullName evidence="2">Uncharacterized protein</fullName>
    </submittedName>
</protein>
<keyword evidence="3" id="KW-1185">Reference proteome</keyword>
<dbReference type="Proteomes" id="UP000095349">
    <property type="component" value="Chromosome"/>
</dbReference>
<sequence>MRNKIPRSRQPARAATAALGGALLAALVAVVRRRAARTADRPPLRALEPEPAGPADPNVQDTPHAGRGAEAEGHGDLRVVAPGVSPAPVAPPPGPARSADRTEAAEPPPGPAEPVEPALPPGPPADPEAPHHRA</sequence>
<reference evidence="2 3" key="1">
    <citation type="submission" date="2016-09" db="EMBL/GenBank/DDBJ databases">
        <title>Streptomyces rubrolavendulae MJM4426 Genome sequencing and assembly.</title>
        <authorList>
            <person name="Kim J.-G."/>
        </authorList>
    </citation>
    <scope>NUCLEOTIDE SEQUENCE [LARGE SCALE GENOMIC DNA]</scope>
    <source>
        <strain evidence="2 3">MJM4426</strain>
    </source>
</reference>
<dbReference type="STRING" id="285473.A4G23_04939"/>
<organism evidence="2 3">
    <name type="scientific">Streptomyces rubrolavendulae</name>
    <dbReference type="NCBI Taxonomy" id="285473"/>
    <lineage>
        <taxon>Bacteria</taxon>
        <taxon>Bacillati</taxon>
        <taxon>Actinomycetota</taxon>
        <taxon>Actinomycetes</taxon>
        <taxon>Kitasatosporales</taxon>
        <taxon>Streptomycetaceae</taxon>
        <taxon>Streptomyces</taxon>
    </lineage>
</organism>
<dbReference type="RefSeq" id="WP_069978868.1">
    <property type="nucleotide sequence ID" value="NZ_CP017316.1"/>
</dbReference>
<dbReference type="GeneID" id="33064446"/>
<dbReference type="PATRIC" id="fig|285473.5.peg.5206"/>
<evidence type="ECO:0000313" key="2">
    <source>
        <dbReference type="EMBL" id="AOT62047.1"/>
    </source>
</evidence>